<dbReference type="Pfam" id="PF07739">
    <property type="entry name" value="TipAS"/>
    <property type="match status" value="1"/>
</dbReference>
<dbReference type="GO" id="GO:0003700">
    <property type="term" value="F:DNA-binding transcription factor activity"/>
    <property type="evidence" value="ECO:0007669"/>
    <property type="project" value="InterPro"/>
</dbReference>
<dbReference type="Proteomes" id="UP000192434">
    <property type="component" value="Unassembled WGS sequence"/>
</dbReference>
<dbReference type="SUPFAM" id="SSF46955">
    <property type="entry name" value="Putative DNA-binding domain"/>
    <property type="match status" value="1"/>
</dbReference>
<dbReference type="SMART" id="SM00422">
    <property type="entry name" value="HTH_MERR"/>
    <property type="match status" value="1"/>
</dbReference>
<evidence type="ECO:0000256" key="4">
    <source>
        <dbReference type="ARBA" id="ARBA00023163"/>
    </source>
</evidence>
<dbReference type="Gene3D" id="1.10.490.50">
    <property type="entry name" value="Antibiotic binding domain of TipA-like multidrug resistance regulators"/>
    <property type="match status" value="1"/>
</dbReference>
<dbReference type="GO" id="GO:0003677">
    <property type="term" value="F:DNA binding"/>
    <property type="evidence" value="ECO:0007669"/>
    <property type="project" value="UniProtKB-KW"/>
</dbReference>
<dbReference type="EMBL" id="MVII01000031">
    <property type="protein sequence ID" value="ORB51517.1"/>
    <property type="molecule type" value="Genomic_DNA"/>
</dbReference>
<dbReference type="CDD" id="cd01106">
    <property type="entry name" value="HTH_TipAL-Mta"/>
    <property type="match status" value="1"/>
</dbReference>
<dbReference type="PANTHER" id="PTHR30204">
    <property type="entry name" value="REDOX-CYCLING DRUG-SENSING TRANSCRIPTIONAL ACTIVATOR SOXR"/>
    <property type="match status" value="1"/>
</dbReference>
<dbReference type="PROSITE" id="PS00552">
    <property type="entry name" value="HTH_MERR_1"/>
    <property type="match status" value="1"/>
</dbReference>
<reference evidence="6 7" key="1">
    <citation type="submission" date="2016-12" db="EMBL/GenBank/DDBJ databases">
        <title>The new phylogeny of genus Mycobacterium.</title>
        <authorList>
            <person name="Tortoli E."/>
            <person name="Trovato A."/>
            <person name="Cirillo D.M."/>
        </authorList>
    </citation>
    <scope>NUCLEOTIDE SEQUENCE [LARGE SCALE GENOMIC DNA]</scope>
    <source>
        <strain evidence="6 7">CCUG 66554</strain>
    </source>
</reference>
<comment type="caution">
    <text evidence="6">The sequence shown here is derived from an EMBL/GenBank/DDBJ whole genome shotgun (WGS) entry which is preliminary data.</text>
</comment>
<keyword evidence="2" id="KW-0238">DNA-binding</keyword>
<feature type="domain" description="HTH merR-type" evidence="5">
    <location>
        <begin position="13"/>
        <end position="82"/>
    </location>
</feature>
<dbReference type="InterPro" id="IPR012925">
    <property type="entry name" value="TipAS_dom"/>
</dbReference>
<dbReference type="SUPFAM" id="SSF89082">
    <property type="entry name" value="Antibiotic binding domain of TipA-like multidrug resistance regulators"/>
    <property type="match status" value="1"/>
</dbReference>
<organism evidence="6 7">
    <name type="scientific">Mycobacteroides saopaulense</name>
    <dbReference type="NCBI Taxonomy" id="1578165"/>
    <lineage>
        <taxon>Bacteria</taxon>
        <taxon>Bacillati</taxon>
        <taxon>Actinomycetota</taxon>
        <taxon>Actinomycetes</taxon>
        <taxon>Mycobacteriales</taxon>
        <taxon>Mycobacteriaceae</taxon>
        <taxon>Mycobacteroides</taxon>
    </lineage>
</organism>
<sequence>MADVNAHARGQALVTVGRVSEMTGLSVRALHHYDEIGLVVPSARTTAGYRGYSDTDIERLHMVLLYRELGFGLEQIAALLDDPAIDMYAHLESQRALLLERIDRLHRMVVAVANMMSARKSGIRLSVEEQIEIFGDSRYGDEYATEAQQRWGDTEAWKQSQERVARYSKEDWARIKAEVDQLLADLAAAKRADVRPGSERANALARAHRRSIESYYDCTPQLQVCLTQMYLTDDRFRAYYDSAEPGLAQWLHDAVAAYAKTQQ</sequence>
<accession>A0A1X0ITZ5</accession>
<dbReference type="Pfam" id="PF13411">
    <property type="entry name" value="MerR_1"/>
    <property type="match status" value="1"/>
</dbReference>
<dbReference type="PRINTS" id="PR00040">
    <property type="entry name" value="HTHMERR"/>
</dbReference>
<evidence type="ECO:0000256" key="2">
    <source>
        <dbReference type="ARBA" id="ARBA00023125"/>
    </source>
</evidence>
<evidence type="ECO:0000256" key="1">
    <source>
        <dbReference type="ARBA" id="ARBA00023015"/>
    </source>
</evidence>
<dbReference type="Gene3D" id="1.10.1660.10">
    <property type="match status" value="1"/>
</dbReference>
<dbReference type="InterPro" id="IPR000551">
    <property type="entry name" value="MerR-type_HTH_dom"/>
</dbReference>
<dbReference type="InterPro" id="IPR009061">
    <property type="entry name" value="DNA-bd_dom_put_sf"/>
</dbReference>
<evidence type="ECO:0000313" key="7">
    <source>
        <dbReference type="Proteomes" id="UP000192434"/>
    </source>
</evidence>
<dbReference type="InterPro" id="IPR036244">
    <property type="entry name" value="TipA-like_antibiotic-bd"/>
</dbReference>
<evidence type="ECO:0000256" key="3">
    <source>
        <dbReference type="ARBA" id="ARBA00023159"/>
    </source>
</evidence>
<protein>
    <submittedName>
        <fullName evidence="6">MerR family transcriptional regulator</fullName>
    </submittedName>
</protein>
<gene>
    <name evidence="6" type="ORF">BST43_20685</name>
</gene>
<dbReference type="STRING" id="1578165.BKG68_16470"/>
<proteinExistence type="predicted"/>
<dbReference type="PROSITE" id="PS50937">
    <property type="entry name" value="HTH_MERR_2"/>
    <property type="match status" value="1"/>
</dbReference>
<dbReference type="AlphaFoldDB" id="A0A1X0ITZ5"/>
<dbReference type="PANTHER" id="PTHR30204:SF90">
    <property type="entry name" value="HTH-TYPE TRANSCRIPTIONAL ACTIVATOR MTA"/>
    <property type="match status" value="1"/>
</dbReference>
<evidence type="ECO:0000259" key="5">
    <source>
        <dbReference type="PROSITE" id="PS50937"/>
    </source>
</evidence>
<keyword evidence="4" id="KW-0804">Transcription</keyword>
<dbReference type="InterPro" id="IPR047057">
    <property type="entry name" value="MerR_fam"/>
</dbReference>
<keyword evidence="1" id="KW-0805">Transcription regulation</keyword>
<keyword evidence="3" id="KW-0010">Activator</keyword>
<name>A0A1X0ITZ5_9MYCO</name>
<evidence type="ECO:0000313" key="6">
    <source>
        <dbReference type="EMBL" id="ORB51517.1"/>
    </source>
</evidence>